<feature type="chain" id="PRO_5042018896" description="Haem-binding uptake Tiki superfamily ChaN domain-containing protein" evidence="1">
    <location>
        <begin position="19"/>
        <end position="272"/>
    </location>
</feature>
<dbReference type="InterPro" id="IPR043749">
    <property type="entry name" value="DUF5694"/>
</dbReference>
<evidence type="ECO:0000313" key="2">
    <source>
        <dbReference type="EMBL" id="AZA93994.1"/>
    </source>
</evidence>
<organism evidence="2 3">
    <name type="scientific">Chryseobacterium nakagawai</name>
    <dbReference type="NCBI Taxonomy" id="1241982"/>
    <lineage>
        <taxon>Bacteria</taxon>
        <taxon>Pseudomonadati</taxon>
        <taxon>Bacteroidota</taxon>
        <taxon>Flavobacteriia</taxon>
        <taxon>Flavobacteriales</taxon>
        <taxon>Weeksellaceae</taxon>
        <taxon>Chryseobacterium group</taxon>
        <taxon>Chryseobacterium</taxon>
    </lineage>
</organism>
<keyword evidence="1" id="KW-0732">Signal</keyword>
<feature type="signal peptide" evidence="1">
    <location>
        <begin position="1"/>
        <end position="18"/>
    </location>
</feature>
<evidence type="ECO:0008006" key="4">
    <source>
        <dbReference type="Google" id="ProtNLM"/>
    </source>
</evidence>
<name>A0AAD1DUH2_CHRNA</name>
<evidence type="ECO:0000313" key="3">
    <source>
        <dbReference type="Proteomes" id="UP000278288"/>
    </source>
</evidence>
<accession>A0AAD1DUH2</accession>
<evidence type="ECO:0000256" key="1">
    <source>
        <dbReference type="SAM" id="SignalP"/>
    </source>
</evidence>
<dbReference type="KEGG" id="cnk:EG343_21180"/>
<proteinExistence type="predicted"/>
<sequence>MILFFKLLLLFVATVISAQTKQKEVLTLGTFHFAFHNRDVKKVDQNDQIDVLDKKYQDEIHTIVQKILKFRPTIIAVEVDPALQPTIDSLYQCYLEGNYELNREEYQQIGFRTAKKLNLKKIYCVNDWGHYYKNIDSLLANDANVRKKFNEFFYKNPDTSLIHYSKDIFKTKGIIAQLKELNNPKNLKKDLGNYLVGTFKYETESNHSFGVDFTTGWWFNRNLKIFRNIQKINTNTSDKILVIYGAGHMNLLNIFFNSSPEYKLQRINKYLK</sequence>
<keyword evidence="3" id="KW-1185">Reference proteome</keyword>
<dbReference type="Proteomes" id="UP000278288">
    <property type="component" value="Chromosome"/>
</dbReference>
<dbReference type="Pfam" id="PF18950">
    <property type="entry name" value="DUF5694"/>
    <property type="match status" value="1"/>
</dbReference>
<reference evidence="2 3" key="1">
    <citation type="submission" date="2018-11" db="EMBL/GenBank/DDBJ databases">
        <title>Proposal to divide the Flavobacteriaceae and reorganize its genera based on Amino Acid Identity values calculated from whole genome sequences.</title>
        <authorList>
            <person name="Nicholson A.C."/>
            <person name="Gulvik C.A."/>
            <person name="Whitney A.M."/>
            <person name="Humrighouse B.W."/>
            <person name="Bell M."/>
            <person name="Holmes B."/>
            <person name="Steigerwalt A.G."/>
            <person name="Villarma A."/>
            <person name="Sheth M."/>
            <person name="Batra D."/>
            <person name="Pryor J."/>
            <person name="Bernardet J.-F."/>
            <person name="Hugo C."/>
            <person name="Kampfer P."/>
            <person name="Newman J."/>
            <person name="McQuiston J.R."/>
        </authorList>
    </citation>
    <scope>NUCLEOTIDE SEQUENCE [LARGE SCALE GENOMIC DNA]</scope>
    <source>
        <strain evidence="2 3">G0041</strain>
    </source>
</reference>
<dbReference type="AlphaFoldDB" id="A0AAD1DUH2"/>
<dbReference type="EMBL" id="CP033923">
    <property type="protein sequence ID" value="AZA93994.1"/>
    <property type="molecule type" value="Genomic_DNA"/>
</dbReference>
<protein>
    <recommendedName>
        <fullName evidence="4">Haem-binding uptake Tiki superfamily ChaN domain-containing protein</fullName>
    </recommendedName>
</protein>
<gene>
    <name evidence="2" type="ORF">EG343_21180</name>
</gene>